<keyword evidence="7" id="KW-1133">Transmembrane helix</keyword>
<evidence type="ECO:0000256" key="4">
    <source>
        <dbReference type="ARBA" id="ARBA00022723"/>
    </source>
</evidence>
<evidence type="ECO:0000313" key="9">
    <source>
        <dbReference type="Proteomes" id="UP000799291"/>
    </source>
</evidence>
<dbReference type="AlphaFoldDB" id="A0A6G1JNY4"/>
<dbReference type="Pfam" id="PF00067">
    <property type="entry name" value="p450"/>
    <property type="match status" value="1"/>
</dbReference>
<evidence type="ECO:0000256" key="2">
    <source>
        <dbReference type="ARBA" id="ARBA00010617"/>
    </source>
</evidence>
<dbReference type="PRINTS" id="PR00463">
    <property type="entry name" value="EP450I"/>
</dbReference>
<gene>
    <name evidence="8" type="ORF">K458DRAFT_438353</name>
</gene>
<keyword evidence="4 6" id="KW-0479">Metal-binding</keyword>
<comment type="cofactor">
    <cofactor evidence="1 6">
        <name>heme</name>
        <dbReference type="ChEBI" id="CHEBI:30413"/>
    </cofactor>
</comment>
<evidence type="ECO:0000313" key="8">
    <source>
        <dbReference type="EMBL" id="KAF2692138.1"/>
    </source>
</evidence>
<evidence type="ECO:0000256" key="7">
    <source>
        <dbReference type="SAM" id="Phobius"/>
    </source>
</evidence>
<dbReference type="InterPro" id="IPR001128">
    <property type="entry name" value="Cyt_P450"/>
</dbReference>
<keyword evidence="9" id="KW-1185">Reference proteome</keyword>
<dbReference type="GO" id="GO:0005506">
    <property type="term" value="F:iron ion binding"/>
    <property type="evidence" value="ECO:0007669"/>
    <property type="project" value="InterPro"/>
</dbReference>
<feature type="transmembrane region" description="Helical" evidence="7">
    <location>
        <begin position="21"/>
        <end position="42"/>
    </location>
</feature>
<accession>A0A6G1JNY4</accession>
<proteinExistence type="inferred from homology"/>
<dbReference type="GO" id="GO:0016705">
    <property type="term" value="F:oxidoreductase activity, acting on paired donors, with incorporation or reduction of molecular oxygen"/>
    <property type="evidence" value="ECO:0007669"/>
    <property type="project" value="InterPro"/>
</dbReference>
<name>A0A6G1JNY4_9PLEO</name>
<protein>
    <submittedName>
        <fullName evidence="8">Cytochrome P450</fullName>
    </submittedName>
</protein>
<dbReference type="SUPFAM" id="SSF48264">
    <property type="entry name" value="Cytochrome P450"/>
    <property type="match status" value="1"/>
</dbReference>
<dbReference type="OrthoDB" id="1470350at2759"/>
<dbReference type="PRINTS" id="PR00385">
    <property type="entry name" value="P450"/>
</dbReference>
<reference evidence="8" key="1">
    <citation type="journal article" date="2020" name="Stud. Mycol.">
        <title>101 Dothideomycetes genomes: a test case for predicting lifestyles and emergence of pathogens.</title>
        <authorList>
            <person name="Haridas S."/>
            <person name="Albert R."/>
            <person name="Binder M."/>
            <person name="Bloem J."/>
            <person name="Labutti K."/>
            <person name="Salamov A."/>
            <person name="Andreopoulos B."/>
            <person name="Baker S."/>
            <person name="Barry K."/>
            <person name="Bills G."/>
            <person name="Bluhm B."/>
            <person name="Cannon C."/>
            <person name="Castanera R."/>
            <person name="Culley D."/>
            <person name="Daum C."/>
            <person name="Ezra D."/>
            <person name="Gonzalez J."/>
            <person name="Henrissat B."/>
            <person name="Kuo A."/>
            <person name="Liang C."/>
            <person name="Lipzen A."/>
            <person name="Lutzoni F."/>
            <person name="Magnuson J."/>
            <person name="Mondo S."/>
            <person name="Nolan M."/>
            <person name="Ohm R."/>
            <person name="Pangilinan J."/>
            <person name="Park H.-J."/>
            <person name="Ramirez L."/>
            <person name="Alfaro M."/>
            <person name="Sun H."/>
            <person name="Tritt A."/>
            <person name="Yoshinaga Y."/>
            <person name="Zwiers L.-H."/>
            <person name="Turgeon B."/>
            <person name="Goodwin S."/>
            <person name="Spatafora J."/>
            <person name="Crous P."/>
            <person name="Grigoriev I."/>
        </authorList>
    </citation>
    <scope>NUCLEOTIDE SEQUENCE</scope>
    <source>
        <strain evidence="8">CBS 122367</strain>
    </source>
</reference>
<comment type="similarity">
    <text evidence="2">Belongs to the cytochrome P450 family.</text>
</comment>
<keyword evidence="5 6" id="KW-0408">Iron</keyword>
<dbReference type="PANTHER" id="PTHR24305">
    <property type="entry name" value="CYTOCHROME P450"/>
    <property type="match status" value="1"/>
</dbReference>
<dbReference type="EMBL" id="MU005569">
    <property type="protein sequence ID" value="KAF2692138.1"/>
    <property type="molecule type" value="Genomic_DNA"/>
</dbReference>
<dbReference type="GO" id="GO:0004497">
    <property type="term" value="F:monooxygenase activity"/>
    <property type="evidence" value="ECO:0007669"/>
    <property type="project" value="InterPro"/>
</dbReference>
<evidence type="ECO:0000256" key="1">
    <source>
        <dbReference type="ARBA" id="ARBA00001971"/>
    </source>
</evidence>
<dbReference type="InterPro" id="IPR050121">
    <property type="entry name" value="Cytochrome_P450_monoxygenase"/>
</dbReference>
<dbReference type="Gene3D" id="1.10.630.10">
    <property type="entry name" value="Cytochrome P450"/>
    <property type="match status" value="1"/>
</dbReference>
<organism evidence="8 9">
    <name type="scientific">Lentithecium fluviatile CBS 122367</name>
    <dbReference type="NCBI Taxonomy" id="1168545"/>
    <lineage>
        <taxon>Eukaryota</taxon>
        <taxon>Fungi</taxon>
        <taxon>Dikarya</taxon>
        <taxon>Ascomycota</taxon>
        <taxon>Pezizomycotina</taxon>
        <taxon>Dothideomycetes</taxon>
        <taxon>Pleosporomycetidae</taxon>
        <taxon>Pleosporales</taxon>
        <taxon>Massarineae</taxon>
        <taxon>Lentitheciaceae</taxon>
        <taxon>Lentithecium</taxon>
    </lineage>
</organism>
<keyword evidence="3 6" id="KW-0349">Heme</keyword>
<dbReference type="Proteomes" id="UP000799291">
    <property type="component" value="Unassembled WGS sequence"/>
</dbReference>
<dbReference type="CDD" id="cd11058">
    <property type="entry name" value="CYP60B-like"/>
    <property type="match status" value="1"/>
</dbReference>
<evidence type="ECO:0000256" key="3">
    <source>
        <dbReference type="ARBA" id="ARBA00022617"/>
    </source>
</evidence>
<keyword evidence="7" id="KW-0472">Membrane</keyword>
<evidence type="ECO:0000256" key="5">
    <source>
        <dbReference type="ARBA" id="ARBA00023004"/>
    </source>
</evidence>
<dbReference type="InterPro" id="IPR002401">
    <property type="entry name" value="Cyt_P450_E_grp-I"/>
</dbReference>
<keyword evidence="7" id="KW-0812">Transmembrane</keyword>
<dbReference type="PANTHER" id="PTHR24305:SF210">
    <property type="entry name" value="CYTOCHROME P450 MONOOXYGENASE ASQL-RELATED"/>
    <property type="match status" value="1"/>
</dbReference>
<dbReference type="InterPro" id="IPR036396">
    <property type="entry name" value="Cyt_P450_sf"/>
</dbReference>
<sequence length="484" mass="55155">MENNFDTKTLEVKALAKQMKHVYTGFAICALVFGIYATWIIYFHPLSRFPGPKLAIILNIFYSKTIISGCSAKVVKALHDRYGDVVRWGPNELSFAHGSAWKEIYDWRKDGKVLVKDPLFYRTDDTCASPVITVYTFNGSSSHAFSARALLEQEELIQHYADDLMEAIRELGPKGPINLVDAFNWTTFDVLGELAFGEPFNSLKNRKTDSWIAIILDSIKFNAWDVAIWKLPLVHYFQYWLTPKHIRESSIQHTNQSKEKILKRAAQGIGRKDFVSYILAKRGELNITDWELAAHSNALIVAGSETSATTLSGLHYYLLTNPDAYARLKKEVRSAFTSPEEVTAKIATALPYLTACIDETFRAYPPIPLRCRDTDQSQTTLGVHMWSVTHNPKHFVGPYAYRPERWLEGTDDLDASKPFLIGPRMCMGINMAWIELRILMAKLTLLFDFELVDKNLDWTGNQECYTLWQKPSLYVRAKPVTSLS</sequence>
<dbReference type="GO" id="GO:0020037">
    <property type="term" value="F:heme binding"/>
    <property type="evidence" value="ECO:0007669"/>
    <property type="project" value="InterPro"/>
</dbReference>
<evidence type="ECO:0000256" key="6">
    <source>
        <dbReference type="PIRSR" id="PIRSR602401-1"/>
    </source>
</evidence>
<feature type="binding site" description="axial binding residue" evidence="6">
    <location>
        <position position="426"/>
    </location>
    <ligand>
        <name>heme</name>
        <dbReference type="ChEBI" id="CHEBI:30413"/>
    </ligand>
    <ligandPart>
        <name>Fe</name>
        <dbReference type="ChEBI" id="CHEBI:18248"/>
    </ligandPart>
</feature>